<dbReference type="Pfam" id="PF00853">
    <property type="entry name" value="Runt"/>
    <property type="match status" value="1"/>
</dbReference>
<feature type="region of interest" description="Disordered" evidence="5">
    <location>
        <begin position="1043"/>
        <end position="1079"/>
    </location>
</feature>
<evidence type="ECO:0000256" key="1">
    <source>
        <dbReference type="ARBA" id="ARBA00004123"/>
    </source>
</evidence>
<feature type="compositionally biased region" description="Basic and acidic residues" evidence="5">
    <location>
        <begin position="688"/>
        <end position="724"/>
    </location>
</feature>
<dbReference type="GO" id="GO:0005524">
    <property type="term" value="F:ATP binding"/>
    <property type="evidence" value="ECO:0007669"/>
    <property type="project" value="InterPro"/>
</dbReference>
<feature type="region of interest" description="Disordered" evidence="5">
    <location>
        <begin position="83"/>
        <end position="110"/>
    </location>
</feature>
<dbReference type="Proteomes" id="UP000242457">
    <property type="component" value="Unassembled WGS sequence"/>
</dbReference>
<feature type="domain" description="Runt" evidence="6">
    <location>
        <begin position="184"/>
        <end position="312"/>
    </location>
</feature>
<reference evidence="7 8" key="1">
    <citation type="submission" date="2014-07" db="EMBL/GenBank/DDBJ databases">
        <title>Genomic and transcriptomic analysis on Apis cerana provide comprehensive insights into honey bee biology.</title>
        <authorList>
            <person name="Diao Q."/>
            <person name="Sun L."/>
            <person name="Zheng H."/>
            <person name="Zheng H."/>
            <person name="Xu S."/>
            <person name="Wang S."/>
            <person name="Zeng Z."/>
            <person name="Hu F."/>
            <person name="Su S."/>
            <person name="Wu J."/>
        </authorList>
    </citation>
    <scope>NUCLEOTIDE SEQUENCE [LARGE SCALE GENOMIC DNA]</scope>
    <source>
        <tissue evidence="7">Pupae without intestine</tissue>
    </source>
</reference>
<feature type="region of interest" description="Disordered" evidence="5">
    <location>
        <begin position="685"/>
        <end position="728"/>
    </location>
</feature>
<dbReference type="SUPFAM" id="SSF49417">
    <property type="entry name" value="p53-like transcription factors"/>
    <property type="match status" value="1"/>
</dbReference>
<keyword evidence="4" id="KW-0539">Nucleus</keyword>
<dbReference type="InterPro" id="IPR000040">
    <property type="entry name" value="AML1_Runt"/>
</dbReference>
<feature type="region of interest" description="Disordered" evidence="5">
    <location>
        <begin position="541"/>
        <end position="670"/>
    </location>
</feature>
<dbReference type="PANTHER" id="PTHR11950">
    <property type="entry name" value="RUNT RELATED"/>
    <property type="match status" value="1"/>
</dbReference>
<dbReference type="EMBL" id="KZ288340">
    <property type="protein sequence ID" value="PBC27794.1"/>
    <property type="molecule type" value="Genomic_DNA"/>
</dbReference>
<dbReference type="AlphaFoldDB" id="A0A2A3E8K8"/>
<dbReference type="Gene3D" id="2.60.40.720">
    <property type="match status" value="1"/>
</dbReference>
<feature type="compositionally biased region" description="Basic and acidic residues" evidence="5">
    <location>
        <begin position="597"/>
        <end position="614"/>
    </location>
</feature>
<feature type="compositionally biased region" description="Basic and acidic residues" evidence="5">
    <location>
        <begin position="565"/>
        <end position="574"/>
    </location>
</feature>
<feature type="compositionally biased region" description="Basic residues" evidence="5">
    <location>
        <begin position="140"/>
        <end position="149"/>
    </location>
</feature>
<dbReference type="GO" id="GO:0000981">
    <property type="term" value="F:DNA-binding transcription factor activity, RNA polymerase II-specific"/>
    <property type="evidence" value="ECO:0007669"/>
    <property type="project" value="TreeGrafter"/>
</dbReference>
<dbReference type="InterPro" id="IPR008967">
    <property type="entry name" value="p53-like_TF_DNA-bd_sf"/>
</dbReference>
<evidence type="ECO:0000313" key="7">
    <source>
        <dbReference type="EMBL" id="PBC27794.1"/>
    </source>
</evidence>
<feature type="region of interest" description="Disordered" evidence="5">
    <location>
        <begin position="122"/>
        <end position="149"/>
    </location>
</feature>
<evidence type="ECO:0000259" key="6">
    <source>
        <dbReference type="PROSITE" id="PS51062"/>
    </source>
</evidence>
<dbReference type="GO" id="GO:0005634">
    <property type="term" value="C:nucleus"/>
    <property type="evidence" value="ECO:0007669"/>
    <property type="project" value="UniProtKB-SubCell"/>
</dbReference>
<proteinExistence type="predicted"/>
<feature type="compositionally biased region" description="Polar residues" evidence="5">
    <location>
        <begin position="653"/>
        <end position="666"/>
    </location>
</feature>
<feature type="compositionally biased region" description="Low complexity" evidence="5">
    <location>
        <begin position="423"/>
        <end position="443"/>
    </location>
</feature>
<accession>A0A2A3E8K8</accession>
<dbReference type="OrthoDB" id="10029800at2759"/>
<dbReference type="PROSITE" id="PS51062">
    <property type="entry name" value="RUNT"/>
    <property type="match status" value="1"/>
</dbReference>
<gene>
    <name evidence="7" type="ORF">APICC_06880</name>
</gene>
<feature type="compositionally biased region" description="Basic and acidic residues" evidence="5">
    <location>
        <begin position="1068"/>
        <end position="1079"/>
    </location>
</feature>
<sequence length="1214" mass="135642">MIRTKEFENLADTRRMTGCMLIGHASHDNGRFSLTHPLIPNLLSSYAKTFREYLPWKDRRDRLVDRWDWRKKIESNRSTLIEEGNLGGKESDDPVLMTNPLRDARPEDRPLGLDYPDPRLVRNGHQEHQGNTTHQIGAARIRRTRTSSTRRRMHLANEVPPQGSTGGNNLPDYALTADLLTERTLDGLFAEHPGELVRTGSPHVVCTVLPAHWRSNKTLPVAFKVVALGEVGDGTLVTVRAGNDENCCAELRNSTAVMKNQVAKFNDLRFVGRSGRGKSFTLTIMLQTSPPQVATLSKAIKVTVDGPREPRSKTSECYKVLPTVEKDGLLEFCQIFQSGLQHLGLEQGASQGWGGLPRGSLPPHCLPPPPGHHSHTHPPAAGASAFNPFHHSIEQRSPRLPGPNSEPSRNDLGPISVSVREVTPTTSPGNPGPGLLTTATVAAPTPPAEPTTTTTTPSPSSGHHSHFQDSSIKIRCPDTTLLRATPTGLHLLGATGSIFGSIFAPLLPQSSWLYNPLYHTQQYVLEPEWHALALRMAQQRLQRPDQARVEEMRKVRAGSSSPESALKEAKTRRDDEDDRDPARGRSGLDSPDGSIEVDDRNEQESNKDRVRSDESLGGQDSPRISPVRSDTEDTTADASAFQEDGTVHLRPSMENSNLDQEVASDQISRRDSKIRLEVGTVDLSTKSKGQDKENVGQDLTTKRKEEDTGVEREAVVRGRRERSPKPRQVWRPSRLHPLEGYADDYLYNIPSLPDIASIALTRPLSTIPQHASPETTLINIIRQTREERGVPALSGESIRMLSYIYLLRLLTSYLLMTNTIFYQTTFESRFFENYPRNTGVALKRVRWQRHLRRLTLFLLAFLKKVVSTLVVSNNATVTLTIIFIATPFSNLNSPLPLLPTNLRSLNLATWFFIRAVEFLNSAQQFSSLPARTVTSVPSPTSPRATTLNATGRVLLDLQWAGKTVHTKCGEPSKSRSKLLRNRAYVTDSRLWKPLTCSHEFSGMLADEVAESPLGEDVAGHLGVGIERETDWKLGANGKERRVLKGRDGARDRRKPNQRLGISTVSSAPDRDILSEDQRRRDDWDRDKPFLCQNRCNSTNLSWLESELNRVNPFPNAFHHFVTFASVVFVIDTREGDGREDDAEESSNEAKDTCVSRISPVNKEFRREKNTLHDAAWYNFLSIHYWPRTKREEATNNSSFPPWLGKTHGGLRCIC</sequence>
<evidence type="ECO:0000256" key="2">
    <source>
        <dbReference type="ARBA" id="ARBA00023015"/>
    </source>
</evidence>
<name>A0A2A3E8K8_APICC</name>
<dbReference type="InterPro" id="IPR013524">
    <property type="entry name" value="Runt_dom"/>
</dbReference>
<dbReference type="GO" id="GO:0000978">
    <property type="term" value="F:RNA polymerase II cis-regulatory region sequence-specific DNA binding"/>
    <property type="evidence" value="ECO:0007669"/>
    <property type="project" value="TreeGrafter"/>
</dbReference>
<evidence type="ECO:0000313" key="8">
    <source>
        <dbReference type="Proteomes" id="UP000242457"/>
    </source>
</evidence>
<feature type="region of interest" description="Disordered" evidence="5">
    <location>
        <begin position="354"/>
        <end position="472"/>
    </location>
</feature>
<feature type="compositionally biased region" description="Basic and acidic residues" evidence="5">
    <location>
        <begin position="542"/>
        <end position="554"/>
    </location>
</feature>
<evidence type="ECO:0000256" key="3">
    <source>
        <dbReference type="ARBA" id="ARBA00023163"/>
    </source>
</evidence>
<feature type="compositionally biased region" description="Low complexity" evidence="5">
    <location>
        <begin position="450"/>
        <end position="461"/>
    </location>
</feature>
<keyword evidence="3" id="KW-0804">Transcription</keyword>
<dbReference type="PRINTS" id="PR00967">
    <property type="entry name" value="ONCOGENEAML1"/>
</dbReference>
<dbReference type="STRING" id="94128.A0A2A3E8K8"/>
<keyword evidence="8" id="KW-1185">Reference proteome</keyword>
<protein>
    <submittedName>
        <fullName evidence="7">Protein lozenge</fullName>
    </submittedName>
</protein>
<dbReference type="InterPro" id="IPR012346">
    <property type="entry name" value="p53/RUNT-type_TF_DNA-bd_sf"/>
</dbReference>
<evidence type="ECO:0000256" key="5">
    <source>
        <dbReference type="SAM" id="MobiDB-lite"/>
    </source>
</evidence>
<dbReference type="GO" id="GO:0001709">
    <property type="term" value="P:cell fate determination"/>
    <property type="evidence" value="ECO:0007669"/>
    <property type="project" value="UniProtKB-ARBA"/>
</dbReference>
<evidence type="ECO:0000256" key="4">
    <source>
        <dbReference type="ARBA" id="ARBA00023242"/>
    </source>
</evidence>
<comment type="subcellular location">
    <subcellularLocation>
        <location evidence="1">Nucleus</location>
    </subcellularLocation>
</comment>
<organism evidence="7 8">
    <name type="scientific">Apis cerana cerana</name>
    <name type="common">Oriental honeybee</name>
    <dbReference type="NCBI Taxonomy" id="94128"/>
    <lineage>
        <taxon>Eukaryota</taxon>
        <taxon>Metazoa</taxon>
        <taxon>Ecdysozoa</taxon>
        <taxon>Arthropoda</taxon>
        <taxon>Hexapoda</taxon>
        <taxon>Insecta</taxon>
        <taxon>Pterygota</taxon>
        <taxon>Neoptera</taxon>
        <taxon>Endopterygota</taxon>
        <taxon>Hymenoptera</taxon>
        <taxon>Apocrita</taxon>
        <taxon>Aculeata</taxon>
        <taxon>Apoidea</taxon>
        <taxon>Anthophila</taxon>
        <taxon>Apidae</taxon>
        <taxon>Apis</taxon>
    </lineage>
</organism>
<dbReference type="PANTHER" id="PTHR11950:SF31">
    <property type="entry name" value="SEGMENTATION PROTEIN RUNT"/>
    <property type="match status" value="1"/>
</dbReference>
<keyword evidence="2" id="KW-0805">Transcription regulation</keyword>
<dbReference type="FunFam" id="2.60.40.720:FF:000001">
    <property type="entry name" value="Runt-related transcription factor"/>
    <property type="match status" value="1"/>
</dbReference>